<evidence type="ECO:0000313" key="8">
    <source>
        <dbReference type="EMBL" id="QDU84020.1"/>
    </source>
</evidence>
<keyword evidence="3 5" id="KW-0238">DNA-binding</keyword>
<dbReference type="InterPro" id="IPR002104">
    <property type="entry name" value="Integrase_catalytic"/>
</dbReference>
<evidence type="ECO:0000256" key="5">
    <source>
        <dbReference type="PROSITE-ProRule" id="PRU01248"/>
    </source>
</evidence>
<evidence type="ECO:0000313" key="9">
    <source>
        <dbReference type="Proteomes" id="UP000319342"/>
    </source>
</evidence>
<keyword evidence="4" id="KW-0233">DNA recombination</keyword>
<feature type="domain" description="Tyr recombinase" evidence="6">
    <location>
        <begin position="168"/>
        <end position="375"/>
    </location>
</feature>
<dbReference type="Proteomes" id="UP000319342">
    <property type="component" value="Chromosome"/>
</dbReference>
<dbReference type="Pfam" id="PF22022">
    <property type="entry name" value="Phage_int_M"/>
    <property type="match status" value="1"/>
</dbReference>
<evidence type="ECO:0000256" key="1">
    <source>
        <dbReference type="ARBA" id="ARBA00008857"/>
    </source>
</evidence>
<dbReference type="InterPro" id="IPR053876">
    <property type="entry name" value="Phage_int_M"/>
</dbReference>
<dbReference type="Pfam" id="PF00589">
    <property type="entry name" value="Phage_integrase"/>
    <property type="match status" value="1"/>
</dbReference>
<dbReference type="Gene3D" id="1.10.150.130">
    <property type="match status" value="1"/>
</dbReference>
<dbReference type="InterPro" id="IPR050090">
    <property type="entry name" value="Tyrosine_recombinase_XerCD"/>
</dbReference>
<dbReference type="GO" id="GO:0015074">
    <property type="term" value="P:DNA integration"/>
    <property type="evidence" value="ECO:0007669"/>
    <property type="project" value="UniProtKB-KW"/>
</dbReference>
<dbReference type="AlphaFoldDB" id="A0A518CXS2"/>
<dbReference type="CDD" id="cd00796">
    <property type="entry name" value="INT_Rci_Hp1_C"/>
    <property type="match status" value="1"/>
</dbReference>
<reference evidence="8 9" key="1">
    <citation type="submission" date="2019-02" db="EMBL/GenBank/DDBJ databases">
        <title>Deep-cultivation of Planctomycetes and their phenomic and genomic characterization uncovers novel biology.</title>
        <authorList>
            <person name="Wiegand S."/>
            <person name="Jogler M."/>
            <person name="Boedeker C."/>
            <person name="Pinto D."/>
            <person name="Vollmers J."/>
            <person name="Rivas-Marin E."/>
            <person name="Kohn T."/>
            <person name="Peeters S.H."/>
            <person name="Heuer A."/>
            <person name="Rast P."/>
            <person name="Oberbeckmann S."/>
            <person name="Bunk B."/>
            <person name="Jeske O."/>
            <person name="Meyerdierks A."/>
            <person name="Storesund J.E."/>
            <person name="Kallscheuer N."/>
            <person name="Luecker S."/>
            <person name="Lage O.M."/>
            <person name="Pohl T."/>
            <person name="Merkel B.J."/>
            <person name="Hornburger P."/>
            <person name="Mueller R.-W."/>
            <person name="Bruemmer F."/>
            <person name="Labrenz M."/>
            <person name="Spormann A.M."/>
            <person name="Op den Camp H."/>
            <person name="Overmann J."/>
            <person name="Amann R."/>
            <person name="Jetten M.S.M."/>
            <person name="Mascher T."/>
            <person name="Medema M.H."/>
            <person name="Devos D.P."/>
            <person name="Kaster A.-K."/>
            <person name="Ovreas L."/>
            <person name="Rohde M."/>
            <person name="Galperin M.Y."/>
            <person name="Jogler C."/>
        </authorList>
    </citation>
    <scope>NUCLEOTIDE SEQUENCE [LARGE SCALE GENOMIC DNA]</scope>
    <source>
        <strain evidence="8 9">Pla163</strain>
    </source>
</reference>
<name>A0A518CXS2_9BACT</name>
<evidence type="ECO:0000256" key="4">
    <source>
        <dbReference type="ARBA" id="ARBA00023172"/>
    </source>
</evidence>
<dbReference type="GO" id="GO:0003677">
    <property type="term" value="F:DNA binding"/>
    <property type="evidence" value="ECO:0007669"/>
    <property type="project" value="UniProtKB-UniRule"/>
</dbReference>
<dbReference type="PROSITE" id="PS51900">
    <property type="entry name" value="CB"/>
    <property type="match status" value="1"/>
</dbReference>
<dbReference type="EMBL" id="CP036290">
    <property type="protein sequence ID" value="QDU84020.1"/>
    <property type="molecule type" value="Genomic_DNA"/>
</dbReference>
<feature type="domain" description="Core-binding (CB)" evidence="7">
    <location>
        <begin position="62"/>
        <end position="143"/>
    </location>
</feature>
<comment type="similarity">
    <text evidence="1">Belongs to the 'phage' integrase family.</text>
</comment>
<dbReference type="Gene3D" id="1.10.443.10">
    <property type="entry name" value="Intergrase catalytic core"/>
    <property type="match status" value="1"/>
</dbReference>
<dbReference type="InterPro" id="IPR013762">
    <property type="entry name" value="Integrase-like_cat_sf"/>
</dbReference>
<dbReference type="PROSITE" id="PS51898">
    <property type="entry name" value="TYR_RECOMBINASE"/>
    <property type="match status" value="1"/>
</dbReference>
<dbReference type="InterPro" id="IPR010998">
    <property type="entry name" value="Integrase_recombinase_N"/>
</dbReference>
<evidence type="ECO:0000256" key="2">
    <source>
        <dbReference type="ARBA" id="ARBA00022908"/>
    </source>
</evidence>
<dbReference type="GO" id="GO:0006310">
    <property type="term" value="P:DNA recombination"/>
    <property type="evidence" value="ECO:0007669"/>
    <property type="project" value="UniProtKB-KW"/>
</dbReference>
<evidence type="ECO:0000256" key="3">
    <source>
        <dbReference type="ARBA" id="ARBA00023125"/>
    </source>
</evidence>
<protein>
    <submittedName>
        <fullName evidence="8">Tn916 family transposase</fullName>
    </submittedName>
</protein>
<keyword evidence="9" id="KW-1185">Reference proteome</keyword>
<dbReference type="InterPro" id="IPR011010">
    <property type="entry name" value="DNA_brk_join_enz"/>
</dbReference>
<sequence>MGPGRLFKRGTSYVLDYRDADGKRHHYSLGPDKRVAERRRAELIRRRDMELDGLGSLEGQQMRLDEVAQEYIADLAARSSPGHVKNVVARLTKTLDDLEPTRVCDLRPLHVLRLRSAATNAGLANRTANLIGETLKAMLNWAVDAGVIAQNPIARLKKLPEGKGHQVHRRRALSDDEVDRFLAASRADDERCEQEARRVGTTHVPQTPLWLLLLDTGARWGEARQLTWGDVSFADQLLVLRAETTKAKKERAIPLTDPLAQELRDLRVQHQQLLGRIPTVADRVLLSPRGSALSVATNNPMRIFDRVLERAQIDRTDGQGRHMVIHGLRHSFATRLERAGVPLTHAQRLMGHSDPKLTAQIYTHLGVDDLRGAIKRLGRPSEPEAARTATETSR</sequence>
<proteinExistence type="inferred from homology"/>
<gene>
    <name evidence="8" type="ORF">Pla163_11210</name>
</gene>
<dbReference type="InterPro" id="IPR044068">
    <property type="entry name" value="CB"/>
</dbReference>
<dbReference type="SUPFAM" id="SSF56349">
    <property type="entry name" value="DNA breaking-rejoining enzymes"/>
    <property type="match status" value="1"/>
</dbReference>
<dbReference type="PANTHER" id="PTHR30349">
    <property type="entry name" value="PHAGE INTEGRASE-RELATED"/>
    <property type="match status" value="1"/>
</dbReference>
<evidence type="ECO:0000259" key="6">
    <source>
        <dbReference type="PROSITE" id="PS51898"/>
    </source>
</evidence>
<accession>A0A518CXS2</accession>
<evidence type="ECO:0000259" key="7">
    <source>
        <dbReference type="PROSITE" id="PS51900"/>
    </source>
</evidence>
<organism evidence="8 9">
    <name type="scientific">Rohdeia mirabilis</name>
    <dbReference type="NCBI Taxonomy" id="2528008"/>
    <lineage>
        <taxon>Bacteria</taxon>
        <taxon>Pseudomonadati</taxon>
        <taxon>Planctomycetota</taxon>
        <taxon>Planctomycetia</taxon>
        <taxon>Planctomycetia incertae sedis</taxon>
        <taxon>Rohdeia</taxon>
    </lineage>
</organism>
<keyword evidence="2" id="KW-0229">DNA integration</keyword>
<dbReference type="PANTHER" id="PTHR30349:SF64">
    <property type="entry name" value="PROPHAGE INTEGRASE INTD-RELATED"/>
    <property type="match status" value="1"/>
</dbReference>